<organism evidence="2 3">
    <name type="scientific">Periconia digitata</name>
    <dbReference type="NCBI Taxonomy" id="1303443"/>
    <lineage>
        <taxon>Eukaryota</taxon>
        <taxon>Fungi</taxon>
        <taxon>Dikarya</taxon>
        <taxon>Ascomycota</taxon>
        <taxon>Pezizomycotina</taxon>
        <taxon>Dothideomycetes</taxon>
        <taxon>Pleosporomycetidae</taxon>
        <taxon>Pleosporales</taxon>
        <taxon>Massarineae</taxon>
        <taxon>Periconiaceae</taxon>
        <taxon>Periconia</taxon>
    </lineage>
</organism>
<proteinExistence type="predicted"/>
<keyword evidence="1" id="KW-0812">Transmembrane</keyword>
<comment type="caution">
    <text evidence="2">The sequence shown here is derived from an EMBL/GenBank/DDBJ whole genome shotgun (WGS) entry which is preliminary data.</text>
</comment>
<gene>
    <name evidence="2" type="ORF">PDIGIT_LOCUS410</name>
</gene>
<evidence type="ECO:0000256" key="1">
    <source>
        <dbReference type="SAM" id="Phobius"/>
    </source>
</evidence>
<evidence type="ECO:0000313" key="2">
    <source>
        <dbReference type="EMBL" id="CAI6236256.1"/>
    </source>
</evidence>
<dbReference type="Proteomes" id="UP001152607">
    <property type="component" value="Unassembled WGS sequence"/>
</dbReference>
<name>A0A9W4U1R6_9PLEO</name>
<sequence>MRDDCDKTHPDNGYQDRSSLHYLLSSNTLVFCVMTRFVSNFVTLVRVFKRL</sequence>
<reference evidence="2" key="1">
    <citation type="submission" date="2023-01" db="EMBL/GenBank/DDBJ databases">
        <authorList>
            <person name="Van Ghelder C."/>
            <person name="Rancurel C."/>
        </authorList>
    </citation>
    <scope>NUCLEOTIDE SEQUENCE</scope>
    <source>
        <strain evidence="2">CNCM I-4278</strain>
    </source>
</reference>
<keyword evidence="3" id="KW-1185">Reference proteome</keyword>
<keyword evidence="1" id="KW-1133">Transmembrane helix</keyword>
<dbReference type="EMBL" id="CAOQHR010000001">
    <property type="protein sequence ID" value="CAI6236256.1"/>
    <property type="molecule type" value="Genomic_DNA"/>
</dbReference>
<accession>A0A9W4U1R6</accession>
<feature type="transmembrane region" description="Helical" evidence="1">
    <location>
        <begin position="28"/>
        <end position="48"/>
    </location>
</feature>
<protein>
    <submittedName>
        <fullName evidence="2">Uncharacterized protein</fullName>
    </submittedName>
</protein>
<keyword evidence="1" id="KW-0472">Membrane</keyword>
<dbReference type="AlphaFoldDB" id="A0A9W4U1R6"/>
<evidence type="ECO:0000313" key="3">
    <source>
        <dbReference type="Proteomes" id="UP001152607"/>
    </source>
</evidence>